<keyword evidence="1" id="KW-0472">Membrane</keyword>
<evidence type="ECO:0000256" key="1">
    <source>
        <dbReference type="SAM" id="Phobius"/>
    </source>
</evidence>
<evidence type="ECO:0000313" key="3">
    <source>
        <dbReference type="Proteomes" id="UP000265366"/>
    </source>
</evidence>
<gene>
    <name evidence="2" type="ORF">D2V17_00675</name>
</gene>
<protein>
    <submittedName>
        <fullName evidence="2">Uncharacterized protein</fullName>
    </submittedName>
</protein>
<sequence>MSIAAISPRTAHVLMRIRWLAWGAIAALMAVHLAALGTPAPHDDAVPNADIVAASGPALG</sequence>
<comment type="caution">
    <text evidence="2">The sequence shown here is derived from an EMBL/GenBank/DDBJ whole genome shotgun (WGS) entry which is preliminary data.</text>
</comment>
<keyword evidence="1" id="KW-1133">Transmembrane helix</keyword>
<dbReference type="EMBL" id="QXFM01000004">
    <property type="protein sequence ID" value="RIV93366.1"/>
    <property type="molecule type" value="Genomic_DNA"/>
</dbReference>
<keyword evidence="1" id="KW-0812">Transmembrane</keyword>
<accession>A0A3A1PIH6</accession>
<name>A0A3A1PIH6_9SPHN</name>
<proteinExistence type="predicted"/>
<evidence type="ECO:0000313" key="2">
    <source>
        <dbReference type="EMBL" id="RIV93366.1"/>
    </source>
</evidence>
<dbReference type="AlphaFoldDB" id="A0A3A1PIH6"/>
<dbReference type="RefSeq" id="WP_119591226.1">
    <property type="nucleotide sequence ID" value="NZ_QXFM01000004.1"/>
</dbReference>
<organism evidence="2 3">
    <name type="scientific">Aurantiacibacter xanthus</name>
    <dbReference type="NCBI Taxonomy" id="1784712"/>
    <lineage>
        <taxon>Bacteria</taxon>
        <taxon>Pseudomonadati</taxon>
        <taxon>Pseudomonadota</taxon>
        <taxon>Alphaproteobacteria</taxon>
        <taxon>Sphingomonadales</taxon>
        <taxon>Erythrobacteraceae</taxon>
        <taxon>Aurantiacibacter</taxon>
    </lineage>
</organism>
<reference evidence="2 3" key="1">
    <citation type="submission" date="2018-08" db="EMBL/GenBank/DDBJ databases">
        <title>Erythrobacter zhengii sp.nov., a bacterium isolated from deep-sea sediment.</title>
        <authorList>
            <person name="Fang C."/>
            <person name="Wu Y.-H."/>
            <person name="Sun C."/>
            <person name="Wang H."/>
            <person name="Cheng H."/>
            <person name="Meng F.-X."/>
            <person name="Wang C.-S."/>
            <person name="Xu X.-W."/>
        </authorList>
    </citation>
    <scope>NUCLEOTIDE SEQUENCE [LARGE SCALE GENOMIC DNA]</scope>
    <source>
        <strain evidence="2 3">CCTCC AB 2015396</strain>
    </source>
</reference>
<dbReference type="Proteomes" id="UP000265366">
    <property type="component" value="Unassembled WGS sequence"/>
</dbReference>
<keyword evidence="3" id="KW-1185">Reference proteome</keyword>
<feature type="transmembrane region" description="Helical" evidence="1">
    <location>
        <begin position="19"/>
        <end position="37"/>
    </location>
</feature>